<dbReference type="SUPFAM" id="SSF54626">
    <property type="entry name" value="Chalcone isomerase"/>
    <property type="match status" value="1"/>
</dbReference>
<dbReference type="InterPro" id="IPR036298">
    <property type="entry name" value="Chalcone_isomerase_sf"/>
</dbReference>
<dbReference type="EMBL" id="LN483116">
    <property type="protein sequence ID" value="CDZ96323.1"/>
    <property type="molecule type" value="Genomic_DNA"/>
</dbReference>
<dbReference type="Gene3D" id="3.50.70.10">
    <property type="match status" value="1"/>
</dbReference>
<dbReference type="InterPro" id="IPR016088">
    <property type="entry name" value="Chalcone_isomerase_3-sand"/>
</dbReference>
<dbReference type="GO" id="GO:0016872">
    <property type="term" value="F:intramolecular lyase activity"/>
    <property type="evidence" value="ECO:0007669"/>
    <property type="project" value="InterPro"/>
</dbReference>
<dbReference type="PANTHER" id="PTHR47284">
    <property type="entry name" value="FATTY-ACID-BINDING PROTEIN 2"/>
    <property type="match status" value="1"/>
</dbReference>
<dbReference type="Pfam" id="PF16035">
    <property type="entry name" value="Chalcone_2"/>
    <property type="match status" value="2"/>
</dbReference>
<dbReference type="InterPro" id="IPR016087">
    <property type="entry name" value="Chalcone_isomerase"/>
</dbReference>
<feature type="domain" description="Chalcone isomerase" evidence="1">
    <location>
        <begin position="104"/>
        <end position="130"/>
    </location>
</feature>
<keyword evidence="2" id="KW-0413">Isomerase</keyword>
<organism evidence="2">
    <name type="scientific">Phaffia rhodozyma</name>
    <name type="common">Yeast</name>
    <name type="synonym">Xanthophyllomyces dendrorhous</name>
    <dbReference type="NCBI Taxonomy" id="264483"/>
    <lineage>
        <taxon>Eukaryota</taxon>
        <taxon>Fungi</taxon>
        <taxon>Dikarya</taxon>
        <taxon>Basidiomycota</taxon>
        <taxon>Agaricomycotina</taxon>
        <taxon>Tremellomycetes</taxon>
        <taxon>Cystofilobasidiales</taxon>
        <taxon>Mrakiaceae</taxon>
        <taxon>Phaffia</taxon>
    </lineage>
</organism>
<dbReference type="PANTHER" id="PTHR47284:SF3">
    <property type="entry name" value="FATTY-ACID-BINDING PROTEIN 2"/>
    <property type="match status" value="1"/>
</dbReference>
<accession>A0A0F7SFK1</accession>
<proteinExistence type="predicted"/>
<name>A0A0F7SFK1_PHARH</name>
<evidence type="ECO:0000259" key="1">
    <source>
        <dbReference type="Pfam" id="PF16035"/>
    </source>
</evidence>
<sequence>MIRQVLRSTSKLSYVAGPRVAPVAARWVRPSGAVIGLAALATTGWIVGSSLKDFEFAPTRLLSVLELEAPPPSNVKIDSSTSLPFPLSILPKSLQSASPSSAPLALVGLGVRTVSFLRVKVYAAGFYAPKGTWWEKPGMGSEASMKEFLESDQPCVLRIVPTRNTGFDHLRDGFVRAIQARVKLLSKASQMSESEAEAIESALTPFKAMFPKRSAAKGEELLLIRLSSGELVVEFEGEILGKVQEKAIGKLLMIGYFLDDGKEISPVLKNSVLQGFQQGGQVA</sequence>
<reference evidence="2" key="1">
    <citation type="submission" date="2014-08" db="EMBL/GenBank/DDBJ databases">
        <authorList>
            <person name="Sharma Rahul"/>
            <person name="Thines Marco"/>
        </authorList>
    </citation>
    <scope>NUCLEOTIDE SEQUENCE</scope>
</reference>
<feature type="domain" description="Chalcone isomerase" evidence="1">
    <location>
        <begin position="141"/>
        <end position="272"/>
    </location>
</feature>
<dbReference type="AlphaFoldDB" id="A0A0F7SFK1"/>
<protein>
    <submittedName>
        <fullName evidence="2">Chalcone isomerase</fullName>
    </submittedName>
</protein>
<evidence type="ECO:0000313" key="2">
    <source>
        <dbReference type="EMBL" id="CDZ96323.1"/>
    </source>
</evidence>